<dbReference type="InterPro" id="IPR008271">
    <property type="entry name" value="Ser/Thr_kinase_AS"/>
</dbReference>
<evidence type="ECO:0000256" key="1">
    <source>
        <dbReference type="ARBA" id="ARBA00022679"/>
    </source>
</evidence>
<dbReference type="InterPro" id="IPR011009">
    <property type="entry name" value="Kinase-like_dom_sf"/>
</dbReference>
<evidence type="ECO:0000313" key="7">
    <source>
        <dbReference type="EMBL" id="WAL60386.1"/>
    </source>
</evidence>
<feature type="transmembrane region" description="Helical" evidence="5">
    <location>
        <begin position="468"/>
        <end position="490"/>
    </location>
</feature>
<feature type="transmembrane region" description="Helical" evidence="5">
    <location>
        <begin position="435"/>
        <end position="456"/>
    </location>
</feature>
<dbReference type="SMART" id="SM00220">
    <property type="entry name" value="S_TKc"/>
    <property type="match status" value="1"/>
</dbReference>
<dbReference type="PROSITE" id="PS00108">
    <property type="entry name" value="PROTEIN_KINASE_ST"/>
    <property type="match status" value="1"/>
</dbReference>
<dbReference type="PANTHER" id="PTHR43289:SF34">
    <property type="entry name" value="SERINE_THREONINE-PROTEIN KINASE YBDM-RELATED"/>
    <property type="match status" value="1"/>
</dbReference>
<keyword evidence="1" id="KW-0808">Transferase</keyword>
<dbReference type="InterPro" id="IPR000719">
    <property type="entry name" value="Prot_kinase_dom"/>
</dbReference>
<keyword evidence="5" id="KW-0812">Transmembrane</keyword>
<gene>
    <name evidence="7" type="ORF">OXH18_25025</name>
</gene>
<dbReference type="SUPFAM" id="SSF56112">
    <property type="entry name" value="Protein kinase-like (PK-like)"/>
    <property type="match status" value="1"/>
</dbReference>
<evidence type="ECO:0000256" key="3">
    <source>
        <dbReference type="ARBA" id="ARBA00022777"/>
    </source>
</evidence>
<evidence type="ECO:0000256" key="2">
    <source>
        <dbReference type="ARBA" id="ARBA00022741"/>
    </source>
</evidence>
<organism evidence="7 8">
    <name type="scientific">Thermocoleostomius sinensis A174</name>
    <dbReference type="NCBI Taxonomy" id="2016057"/>
    <lineage>
        <taxon>Bacteria</taxon>
        <taxon>Bacillati</taxon>
        <taxon>Cyanobacteriota</taxon>
        <taxon>Cyanophyceae</taxon>
        <taxon>Oculatellales</taxon>
        <taxon>Oculatellaceae</taxon>
        <taxon>Thermocoleostomius</taxon>
    </lineage>
</organism>
<keyword evidence="5" id="KW-1133">Transmembrane helix</keyword>
<dbReference type="Pfam" id="PF00069">
    <property type="entry name" value="Pkinase"/>
    <property type="match status" value="1"/>
</dbReference>
<keyword evidence="2" id="KW-0547">Nucleotide-binding</keyword>
<dbReference type="EMBL" id="CP113797">
    <property type="protein sequence ID" value="WAL60386.1"/>
    <property type="molecule type" value="Genomic_DNA"/>
</dbReference>
<protein>
    <submittedName>
        <fullName evidence="7">Serine/threonine-protein kinase</fullName>
    </submittedName>
</protein>
<dbReference type="KEGG" id="tsin:OXH18_25025"/>
<proteinExistence type="predicted"/>
<keyword evidence="8" id="KW-1185">Reference proteome</keyword>
<sequence>MAWNSGQELQGGKYIIDRILGWGGAGITYLARQHPTRPNEEWVVIKTLKDELRLDPKWANYQTRLQQDFLNEALKLARCRHPHVVQVRELIREETPEGTVDGMVMEYVQGMSLAERLGRGKLPEAEALHYIRQVGEALSIVHSLELLHRDVKPQNIMIRTGTSEAVLIDFGLAREFIPGLTLTHTESRTEGFSPIEQYDRRAKRGAYTDVYALAATLYCLLTGVVPRPAPSRLVGTPLEPPQHYNSAISDYVNSAILKGMALRAVDRPQSMQAWLILLEEPIARPMALARNPFSQSAYSVPNHPFTIVPSPMPLIPSVSTTANRSRRATRLGASVRSQATSQLPAPTTPSPSVLATIPWQWLSFALTGYAVLGISLTTSVAETGPSAWTGAWAGALAGASVGAGAETLSGALTVAVLVAVAVAAAGTLTGSLSGAWAGALAWAWAGIGALTLAGAGEKLRTSLSRVQTFFVLTGTSLVGLGWGWFVGMMWRSFSS</sequence>
<keyword evidence="4" id="KW-0067">ATP-binding</keyword>
<name>A0A9E8ZKX5_9CYAN</name>
<keyword evidence="3 7" id="KW-0418">Kinase</keyword>
<dbReference type="PANTHER" id="PTHR43289">
    <property type="entry name" value="MITOGEN-ACTIVATED PROTEIN KINASE KINASE KINASE 20-RELATED"/>
    <property type="match status" value="1"/>
</dbReference>
<dbReference type="Gene3D" id="1.10.510.10">
    <property type="entry name" value="Transferase(Phosphotransferase) domain 1"/>
    <property type="match status" value="1"/>
</dbReference>
<feature type="domain" description="Protein kinase" evidence="6">
    <location>
        <begin position="14"/>
        <end position="283"/>
    </location>
</feature>
<dbReference type="GO" id="GO:0005524">
    <property type="term" value="F:ATP binding"/>
    <property type="evidence" value="ECO:0007669"/>
    <property type="project" value="UniProtKB-KW"/>
</dbReference>
<feature type="transmembrane region" description="Helical" evidence="5">
    <location>
        <begin position="361"/>
        <end position="381"/>
    </location>
</feature>
<keyword evidence="5" id="KW-0472">Membrane</keyword>
<evidence type="ECO:0000259" key="6">
    <source>
        <dbReference type="PROSITE" id="PS50011"/>
    </source>
</evidence>
<evidence type="ECO:0000256" key="5">
    <source>
        <dbReference type="SAM" id="Phobius"/>
    </source>
</evidence>
<dbReference type="AlphaFoldDB" id="A0A9E8ZKX5"/>
<dbReference type="GO" id="GO:0004674">
    <property type="term" value="F:protein serine/threonine kinase activity"/>
    <property type="evidence" value="ECO:0007669"/>
    <property type="project" value="TreeGrafter"/>
</dbReference>
<dbReference type="RefSeq" id="WP_268610276.1">
    <property type="nucleotide sequence ID" value="NZ_CP113797.1"/>
</dbReference>
<dbReference type="PROSITE" id="PS50011">
    <property type="entry name" value="PROTEIN_KINASE_DOM"/>
    <property type="match status" value="1"/>
</dbReference>
<dbReference type="Proteomes" id="UP001163152">
    <property type="component" value="Chromosome"/>
</dbReference>
<evidence type="ECO:0000256" key="4">
    <source>
        <dbReference type="ARBA" id="ARBA00022840"/>
    </source>
</evidence>
<feature type="transmembrane region" description="Helical" evidence="5">
    <location>
        <begin position="412"/>
        <end position="429"/>
    </location>
</feature>
<dbReference type="CDD" id="cd14014">
    <property type="entry name" value="STKc_PknB_like"/>
    <property type="match status" value="1"/>
</dbReference>
<accession>A0A9E8ZKX5</accession>
<reference evidence="7" key="1">
    <citation type="submission" date="2022-12" db="EMBL/GenBank/DDBJ databases">
        <title>Polyphasic identification of a Novel Hot-Spring Cyanobacterium Ocullathermofonsia sinensis gen nov. sp. nov. and Genomic Insights on its Adaptations to the Thermal Habitat.</title>
        <authorList>
            <person name="Daroch M."/>
            <person name="Tang J."/>
            <person name="Jiang Y."/>
        </authorList>
    </citation>
    <scope>NUCLEOTIDE SEQUENCE</scope>
    <source>
        <strain evidence="7">PKUAC-SCTA174</strain>
    </source>
</reference>
<evidence type="ECO:0000313" key="8">
    <source>
        <dbReference type="Proteomes" id="UP001163152"/>
    </source>
</evidence>